<organism evidence="2 3">
    <name type="scientific">Patella caerulea</name>
    <name type="common">Rayed Mediterranean limpet</name>
    <dbReference type="NCBI Taxonomy" id="87958"/>
    <lineage>
        <taxon>Eukaryota</taxon>
        <taxon>Metazoa</taxon>
        <taxon>Spiralia</taxon>
        <taxon>Lophotrochozoa</taxon>
        <taxon>Mollusca</taxon>
        <taxon>Gastropoda</taxon>
        <taxon>Patellogastropoda</taxon>
        <taxon>Patelloidea</taxon>
        <taxon>Patellidae</taxon>
        <taxon>Patella</taxon>
    </lineage>
</organism>
<feature type="coiled-coil region" evidence="1">
    <location>
        <begin position="414"/>
        <end position="461"/>
    </location>
</feature>
<dbReference type="Pfam" id="PF14817">
    <property type="entry name" value="HAUS5"/>
    <property type="match status" value="1"/>
</dbReference>
<protein>
    <recommendedName>
        <fullName evidence="4">HAUS augmin-like complex subunit 5</fullName>
    </recommendedName>
</protein>
<dbReference type="GO" id="GO:0051225">
    <property type="term" value="P:spindle assembly"/>
    <property type="evidence" value="ECO:0007669"/>
    <property type="project" value="InterPro"/>
</dbReference>
<name>A0AAN8J8X8_PATCE</name>
<dbReference type="InterPro" id="IPR029131">
    <property type="entry name" value="HAUS5"/>
</dbReference>
<accession>A0AAN8J8X8</accession>
<keyword evidence="3" id="KW-1185">Reference proteome</keyword>
<dbReference type="PANTHER" id="PTHR28588">
    <property type="entry name" value="HAUS AUGMIN-LIKE COMPLEX SUBUNIT 5"/>
    <property type="match status" value="1"/>
</dbReference>
<reference evidence="2 3" key="1">
    <citation type="submission" date="2024-01" db="EMBL/GenBank/DDBJ databases">
        <title>The genome of the rayed Mediterranean limpet Patella caerulea (Linnaeus, 1758).</title>
        <authorList>
            <person name="Anh-Thu Weber A."/>
            <person name="Halstead-Nussloch G."/>
        </authorList>
    </citation>
    <scope>NUCLEOTIDE SEQUENCE [LARGE SCALE GENOMIC DNA]</scope>
    <source>
        <strain evidence="2">AATW-2023a</strain>
        <tissue evidence="2">Whole specimen</tissue>
    </source>
</reference>
<dbReference type="GO" id="GO:0070652">
    <property type="term" value="C:HAUS complex"/>
    <property type="evidence" value="ECO:0007669"/>
    <property type="project" value="InterPro"/>
</dbReference>
<evidence type="ECO:0000256" key="1">
    <source>
        <dbReference type="SAM" id="Coils"/>
    </source>
</evidence>
<feature type="coiled-coil region" evidence="1">
    <location>
        <begin position="122"/>
        <end position="156"/>
    </location>
</feature>
<dbReference type="PANTHER" id="PTHR28588:SF1">
    <property type="entry name" value="HAUS AUGMIN-LIKE COMPLEX SUBUNIT 5"/>
    <property type="match status" value="1"/>
</dbReference>
<dbReference type="AlphaFoldDB" id="A0AAN8J8X8"/>
<evidence type="ECO:0008006" key="4">
    <source>
        <dbReference type="Google" id="ProtNLM"/>
    </source>
</evidence>
<sequence>MSSSTGATVRKKTETRVADVAEKLKEWAIEEMKFNPQGKYVNSKLPEYDDFKDICRGPMAEIWKFVTDNVYSVQTVKKVKGNLALKGHQRHRRYAVQLQPGSKFNEKKEELFEERTNLSGQLTNCNSDVKHLENDLHRLEKDILRTEHEYKSTVDEVEDLDKKSCLLEVFSRQCSETVLNYDNFSEKIQAKTKAITEKSHVESSGQPLFVTKSKPCDAGDKGLETVSAKNVRETCEKLEGFLNDTLQGSFTSDKTTFHQNKDQLWSDVERVLSEFRTQQIVSSLIANTQDAILNLRDRTNKINIRKDAENLRFQYEQGELTDVSMPSSALHSVRQLIEEGQVKHVNRFFESEKHKNQAWRSRQQLEEIKQNIDKILVQKFQDKPGELQLARNLIDTNLALAADRSGLHCSLAEAEQLRESISKGIQEKEVLQAKFYKIKTFKDLTEQKQNLIRVLAKQNLNSRSRLDSQQTEISNYIKNSLTSHHSDTKTLTDSLRNRILQEMDKFSTLSLPYLIYLYLDGANKVSGLDLSINHYHHPACIASRQPLQTLIKHLHFPTYKAPECLLPWCLSMKTETDSYRSLMESQNTASRRVYGLQDRIDTIENITELCSKVSEHDKHQMETLLPLLQKSITLATKGLKDCSQLNEDIQAWIDQPAQFSTPWLKHDKYTFKQLLERWTVLCTRLRQIQLQKTGDT</sequence>
<gene>
    <name evidence="2" type="ORF">SNE40_016244</name>
</gene>
<proteinExistence type="predicted"/>
<dbReference type="GO" id="GO:0007098">
    <property type="term" value="P:centrosome cycle"/>
    <property type="evidence" value="ECO:0007669"/>
    <property type="project" value="TreeGrafter"/>
</dbReference>
<comment type="caution">
    <text evidence="2">The sequence shown here is derived from an EMBL/GenBank/DDBJ whole genome shotgun (WGS) entry which is preliminary data.</text>
</comment>
<keyword evidence="1" id="KW-0175">Coiled coil</keyword>
<dbReference type="Proteomes" id="UP001347796">
    <property type="component" value="Unassembled WGS sequence"/>
</dbReference>
<evidence type="ECO:0000313" key="2">
    <source>
        <dbReference type="EMBL" id="KAK6172627.1"/>
    </source>
</evidence>
<dbReference type="GO" id="GO:0005813">
    <property type="term" value="C:centrosome"/>
    <property type="evidence" value="ECO:0007669"/>
    <property type="project" value="TreeGrafter"/>
</dbReference>
<dbReference type="EMBL" id="JAZGQO010000011">
    <property type="protein sequence ID" value="KAK6172627.1"/>
    <property type="molecule type" value="Genomic_DNA"/>
</dbReference>
<evidence type="ECO:0000313" key="3">
    <source>
        <dbReference type="Proteomes" id="UP001347796"/>
    </source>
</evidence>